<evidence type="ECO:0000313" key="5">
    <source>
        <dbReference type="Proteomes" id="UP001165042"/>
    </source>
</evidence>
<comment type="similarity">
    <text evidence="1">Belongs to the thioesterase family.</text>
</comment>
<reference evidence="4" key="1">
    <citation type="submission" date="2023-02" db="EMBL/GenBank/DDBJ databases">
        <title>Actinokineospora globicatena NBRC 15670.</title>
        <authorList>
            <person name="Ichikawa N."/>
            <person name="Sato H."/>
            <person name="Tonouchi N."/>
        </authorList>
    </citation>
    <scope>NUCLEOTIDE SEQUENCE</scope>
    <source>
        <strain evidence="4">NBRC 15670</strain>
    </source>
</reference>
<protein>
    <recommendedName>
        <fullName evidence="3">Thioesterase TesA-like domain-containing protein</fullName>
    </recommendedName>
</protein>
<dbReference type="AlphaFoldDB" id="A0A9W6QHC2"/>
<feature type="domain" description="Thioesterase TesA-like" evidence="3">
    <location>
        <begin position="21"/>
        <end position="226"/>
    </location>
</feature>
<dbReference type="PANTHER" id="PTHR11487:SF0">
    <property type="entry name" value="S-ACYL FATTY ACID SYNTHASE THIOESTERASE, MEDIUM CHAIN"/>
    <property type="match status" value="1"/>
</dbReference>
<dbReference type="SMART" id="SM00824">
    <property type="entry name" value="PKS_TE"/>
    <property type="match status" value="1"/>
</dbReference>
<sequence>MATRPPRFRWAGPDTAPALLFCFPYAGGGASCFAPLTGGDLRMGTAVLPGRESTIGDATTSGLRELAADFAHAVVAEADRPFAVFGHSAGALLAFEVAHQLRDLGADPPLLLAVAAFPAPDRLPVLDPDADLTTALPASVRDDPETALVLLAALRADVARLATYSEPLDRPPLDIPVVAVGGVDDPGVTRDDLRAWATRGTGGSTTVFPGGHFFVVEHPDPVRAHLRAAVEHLAEARLLRSAF</sequence>
<dbReference type="GO" id="GO:0016787">
    <property type="term" value="F:hydrolase activity"/>
    <property type="evidence" value="ECO:0007669"/>
    <property type="project" value="UniProtKB-KW"/>
</dbReference>
<dbReference type="Proteomes" id="UP001165042">
    <property type="component" value="Unassembled WGS sequence"/>
</dbReference>
<dbReference type="InterPro" id="IPR029058">
    <property type="entry name" value="AB_hydrolase_fold"/>
</dbReference>
<dbReference type="InterPro" id="IPR020802">
    <property type="entry name" value="TesA-like"/>
</dbReference>
<accession>A0A9W6QHC2</accession>
<evidence type="ECO:0000259" key="3">
    <source>
        <dbReference type="SMART" id="SM00824"/>
    </source>
</evidence>
<dbReference type="SUPFAM" id="SSF53474">
    <property type="entry name" value="alpha/beta-Hydrolases"/>
    <property type="match status" value="1"/>
</dbReference>
<dbReference type="Pfam" id="PF00975">
    <property type="entry name" value="Thioesterase"/>
    <property type="match status" value="1"/>
</dbReference>
<evidence type="ECO:0000313" key="4">
    <source>
        <dbReference type="EMBL" id="GLW90458.1"/>
    </source>
</evidence>
<dbReference type="PROSITE" id="PS51257">
    <property type="entry name" value="PROKAR_LIPOPROTEIN"/>
    <property type="match status" value="1"/>
</dbReference>
<dbReference type="EMBL" id="BSSD01000001">
    <property type="protein sequence ID" value="GLW90458.1"/>
    <property type="molecule type" value="Genomic_DNA"/>
</dbReference>
<dbReference type="PANTHER" id="PTHR11487">
    <property type="entry name" value="THIOESTERASE"/>
    <property type="match status" value="1"/>
</dbReference>
<name>A0A9W6QHC2_9PSEU</name>
<dbReference type="InterPro" id="IPR001031">
    <property type="entry name" value="Thioesterase"/>
</dbReference>
<keyword evidence="2" id="KW-0378">Hydrolase</keyword>
<dbReference type="Gene3D" id="3.40.50.1820">
    <property type="entry name" value="alpha/beta hydrolase"/>
    <property type="match status" value="1"/>
</dbReference>
<dbReference type="GO" id="GO:0008610">
    <property type="term" value="P:lipid biosynthetic process"/>
    <property type="evidence" value="ECO:0007669"/>
    <property type="project" value="TreeGrafter"/>
</dbReference>
<evidence type="ECO:0000256" key="1">
    <source>
        <dbReference type="ARBA" id="ARBA00007169"/>
    </source>
</evidence>
<dbReference type="InterPro" id="IPR012223">
    <property type="entry name" value="TEII"/>
</dbReference>
<organism evidence="4 5">
    <name type="scientific">Actinokineospora globicatena</name>
    <dbReference type="NCBI Taxonomy" id="103729"/>
    <lineage>
        <taxon>Bacteria</taxon>
        <taxon>Bacillati</taxon>
        <taxon>Actinomycetota</taxon>
        <taxon>Actinomycetes</taxon>
        <taxon>Pseudonocardiales</taxon>
        <taxon>Pseudonocardiaceae</taxon>
        <taxon>Actinokineospora</taxon>
    </lineage>
</organism>
<comment type="caution">
    <text evidence="4">The sequence shown here is derived from an EMBL/GenBank/DDBJ whole genome shotgun (WGS) entry which is preliminary data.</text>
</comment>
<proteinExistence type="inferred from homology"/>
<keyword evidence="5" id="KW-1185">Reference proteome</keyword>
<evidence type="ECO:0000256" key="2">
    <source>
        <dbReference type="ARBA" id="ARBA00022801"/>
    </source>
</evidence>
<dbReference type="RefSeq" id="WP_285608465.1">
    <property type="nucleotide sequence ID" value="NZ_BSSD01000001.1"/>
</dbReference>
<gene>
    <name evidence="4" type="ORF">Aglo03_12740</name>
</gene>